<protein>
    <submittedName>
        <fullName evidence="2">Glutaminyl-peptide cyclotransferase</fullName>
    </submittedName>
</protein>
<reference evidence="2" key="1">
    <citation type="journal article" date="2014" name="Int. J. Syst. Evol. Microbiol.">
        <title>Complete genome of a new Firmicutes species belonging to the dominant human colonic microbiota ('Ruminococcus bicirculans') reveals two chromosomes and a selective capacity to utilize plant glucans.</title>
        <authorList>
            <consortium name="NISC Comparative Sequencing Program"/>
            <person name="Wegmann U."/>
            <person name="Louis P."/>
            <person name="Goesmann A."/>
            <person name="Henrissat B."/>
            <person name="Duncan S.H."/>
            <person name="Flint H.J."/>
        </authorList>
    </citation>
    <scope>NUCLEOTIDE SEQUENCE</scope>
    <source>
        <strain evidence="2">CECT 8869</strain>
    </source>
</reference>
<dbReference type="Gene3D" id="2.130.10.10">
    <property type="entry name" value="YVTN repeat-like/Quinoprotein amine dehydrogenase"/>
    <property type="match status" value="1"/>
</dbReference>
<reference evidence="2" key="2">
    <citation type="submission" date="2023-06" db="EMBL/GenBank/DDBJ databases">
        <authorList>
            <person name="Lucena T."/>
            <person name="Sun Q."/>
        </authorList>
    </citation>
    <scope>NUCLEOTIDE SEQUENCE</scope>
    <source>
        <strain evidence="2">CECT 8869</strain>
    </source>
</reference>
<evidence type="ECO:0000313" key="2">
    <source>
        <dbReference type="EMBL" id="MDO1511220.1"/>
    </source>
</evidence>
<dbReference type="Pfam" id="PF05096">
    <property type="entry name" value="Glu_cyclase_2"/>
    <property type="match status" value="1"/>
</dbReference>
<evidence type="ECO:0000313" key="3">
    <source>
        <dbReference type="Proteomes" id="UP001168579"/>
    </source>
</evidence>
<dbReference type="Proteomes" id="UP001168579">
    <property type="component" value="Unassembled WGS sequence"/>
</dbReference>
<organism evidence="2 3">
    <name type="scientific">Maribacter confluentis</name>
    <dbReference type="NCBI Taxonomy" id="1656093"/>
    <lineage>
        <taxon>Bacteria</taxon>
        <taxon>Pseudomonadati</taxon>
        <taxon>Bacteroidota</taxon>
        <taxon>Flavobacteriia</taxon>
        <taxon>Flavobacteriales</taxon>
        <taxon>Flavobacteriaceae</taxon>
        <taxon>Maribacter</taxon>
    </lineage>
</organism>
<dbReference type="EMBL" id="JAUKUC010000001">
    <property type="protein sequence ID" value="MDO1511220.1"/>
    <property type="molecule type" value="Genomic_DNA"/>
</dbReference>
<dbReference type="InterPro" id="IPR015943">
    <property type="entry name" value="WD40/YVTN_repeat-like_dom_sf"/>
</dbReference>
<gene>
    <name evidence="2" type="ORF">Q2T41_00905</name>
</gene>
<evidence type="ECO:0000256" key="1">
    <source>
        <dbReference type="SAM" id="SignalP"/>
    </source>
</evidence>
<keyword evidence="1" id="KW-0732">Signal</keyword>
<dbReference type="RefSeq" id="WP_304434325.1">
    <property type="nucleotide sequence ID" value="NZ_JAUKUC010000001.1"/>
</dbReference>
<dbReference type="InterPro" id="IPR007788">
    <property type="entry name" value="QCT"/>
</dbReference>
<sequence length="351" mass="39696">MRIVKIICIILIPSLYMACGSGNQKASNLFEITIDKNVKKITQFDEIGVTIKNKKNKDINQVTYSIDGKDVPLTNNTIKIDVSTLGNKTLTAKINFEGETVIINKNIKVFSAKAPEIYTYNIIKEYPHDTGAYTQGLEFFNDTLYESTGKNGKSFLRKLDFSTGKVYEQINLDDSYFGEGITILNDKIYQLTWKSGLGFIYDLHTFKKLDNFQYGKSREGWGLANDGNKIFKSDGTEKIWFINPNTMTEDGYIETVTNSSIVNSANELEFVDGKLYANVYQKPSVMIIDSNSGAIEGVINFSGLSDLITKSADWDKVNNVLNGIAYHPERKTFFVTGKFWDKMFEVKIQKK</sequence>
<name>A0ABT8RJL2_9FLAO</name>
<comment type="caution">
    <text evidence="2">The sequence shown here is derived from an EMBL/GenBank/DDBJ whole genome shotgun (WGS) entry which is preliminary data.</text>
</comment>
<feature type="signal peptide" evidence="1">
    <location>
        <begin position="1"/>
        <end position="18"/>
    </location>
</feature>
<dbReference type="PANTHER" id="PTHR31270">
    <property type="entry name" value="GLUTAMINYL-PEPTIDE CYCLOTRANSFERASE"/>
    <property type="match status" value="1"/>
</dbReference>
<accession>A0ABT8RJL2</accession>
<dbReference type="SUPFAM" id="SSF50969">
    <property type="entry name" value="YVTN repeat-like/Quinoprotein amine dehydrogenase"/>
    <property type="match status" value="1"/>
</dbReference>
<feature type="chain" id="PRO_5046116367" evidence="1">
    <location>
        <begin position="19"/>
        <end position="351"/>
    </location>
</feature>
<dbReference type="PANTHER" id="PTHR31270:SF1">
    <property type="entry name" value="GLUTAMINYL-PEPTIDE CYCLOTRANSFERASE"/>
    <property type="match status" value="1"/>
</dbReference>
<dbReference type="InterPro" id="IPR011044">
    <property type="entry name" value="Quino_amine_DH_bsu"/>
</dbReference>
<keyword evidence="3" id="KW-1185">Reference proteome</keyword>
<proteinExistence type="predicted"/>